<dbReference type="PANTHER" id="PTHR47926">
    <property type="entry name" value="PENTATRICOPEPTIDE REPEAT-CONTAINING PROTEIN"/>
    <property type="match status" value="1"/>
</dbReference>
<evidence type="ECO:0008006" key="5">
    <source>
        <dbReference type="Google" id="ProtNLM"/>
    </source>
</evidence>
<feature type="repeat" description="PPR" evidence="2">
    <location>
        <begin position="420"/>
        <end position="454"/>
    </location>
</feature>
<proteinExistence type="predicted"/>
<feature type="repeat" description="PPR" evidence="2">
    <location>
        <begin position="88"/>
        <end position="122"/>
    </location>
</feature>
<dbReference type="PROSITE" id="PS51375">
    <property type="entry name" value="PPR"/>
    <property type="match status" value="4"/>
</dbReference>
<evidence type="ECO:0000256" key="2">
    <source>
        <dbReference type="PROSITE-ProRule" id="PRU00708"/>
    </source>
</evidence>
<dbReference type="Pfam" id="PF13041">
    <property type="entry name" value="PPR_2"/>
    <property type="match status" value="1"/>
</dbReference>
<evidence type="ECO:0000313" key="4">
    <source>
        <dbReference type="Proteomes" id="UP001367508"/>
    </source>
</evidence>
<organism evidence="3 4">
    <name type="scientific">Canavalia gladiata</name>
    <name type="common">Sword bean</name>
    <name type="synonym">Dolichos gladiatus</name>
    <dbReference type="NCBI Taxonomy" id="3824"/>
    <lineage>
        <taxon>Eukaryota</taxon>
        <taxon>Viridiplantae</taxon>
        <taxon>Streptophyta</taxon>
        <taxon>Embryophyta</taxon>
        <taxon>Tracheophyta</taxon>
        <taxon>Spermatophyta</taxon>
        <taxon>Magnoliopsida</taxon>
        <taxon>eudicotyledons</taxon>
        <taxon>Gunneridae</taxon>
        <taxon>Pentapetalae</taxon>
        <taxon>rosids</taxon>
        <taxon>fabids</taxon>
        <taxon>Fabales</taxon>
        <taxon>Fabaceae</taxon>
        <taxon>Papilionoideae</taxon>
        <taxon>50 kb inversion clade</taxon>
        <taxon>NPAAA clade</taxon>
        <taxon>indigoferoid/millettioid clade</taxon>
        <taxon>Phaseoleae</taxon>
        <taxon>Canavalia</taxon>
    </lineage>
</organism>
<dbReference type="PANTHER" id="PTHR47926:SF354">
    <property type="entry name" value="REPEAT (PPR-LIKE) SUPERFAMILY PROTEIN, PUTATIVE-RELATED"/>
    <property type="match status" value="1"/>
</dbReference>
<dbReference type="InterPro" id="IPR011990">
    <property type="entry name" value="TPR-like_helical_dom_sf"/>
</dbReference>
<dbReference type="Gene3D" id="1.25.40.10">
    <property type="entry name" value="Tetratricopeptide repeat domain"/>
    <property type="match status" value="3"/>
</dbReference>
<dbReference type="EMBL" id="JAYMYQ010000002">
    <property type="protein sequence ID" value="KAK7350464.1"/>
    <property type="molecule type" value="Genomic_DNA"/>
</dbReference>
<name>A0AAN9QWV5_CANGL</name>
<evidence type="ECO:0000313" key="3">
    <source>
        <dbReference type="EMBL" id="KAK7350464.1"/>
    </source>
</evidence>
<sequence length="485" mass="55230">MEMQAPVSPPSLSLHPHWFLPNTTATRHTLSLSTQQKYATPSPPLPLHAKRTYFAYNTSNEARLIDLYFKHGKVDLVRQVFDEIPEPDVDAWCAMITGFAHNGLPREALEYTRMMVKERIKLNLVVMIVILNVVGDACAPKLGREVHGLVVKIRFFHEELQILSALIDMYWKCGDFGSASRVLYSVMERNDGCWTGLMSGRLELAMRSVIGLKRFRPGVAAIASLLPICAQLKALKQGKEIHAYALKRWFLPHVSIVSPLMVLYSKCGLIEYSMRLFDGMEWRNVILWTAMIDSFVENGLTYEALGVIRSMQLTEHRPDTVTMARMLHVCSQLKNVKLGKEIHGQVLKRGFASVHYVAAELINMYGICEVVDKAKLVFSAVPVKGSMTWSALIRAYGYKEWYQDAIDLFDNMIANGFSPNRFTFEAVLSICDRAGFVEDAFRIFDLMSRYKIEATEEHCTIMIRLLTRYGKLDEAQRFVEMSSFL</sequence>
<keyword evidence="1" id="KW-0677">Repeat</keyword>
<accession>A0AAN9QWV5</accession>
<dbReference type="GO" id="GO:0009451">
    <property type="term" value="P:RNA modification"/>
    <property type="evidence" value="ECO:0007669"/>
    <property type="project" value="InterPro"/>
</dbReference>
<feature type="repeat" description="PPR" evidence="2">
    <location>
        <begin position="284"/>
        <end position="318"/>
    </location>
</feature>
<reference evidence="3 4" key="1">
    <citation type="submission" date="2024-01" db="EMBL/GenBank/DDBJ databases">
        <title>The genomes of 5 underutilized Papilionoideae crops provide insights into root nodulation and disease resistanc.</title>
        <authorList>
            <person name="Jiang F."/>
        </authorList>
    </citation>
    <scope>NUCLEOTIDE SEQUENCE [LARGE SCALE GENOMIC DNA]</scope>
    <source>
        <strain evidence="3">LVBAO_FW01</strain>
        <tissue evidence="3">Leaves</tissue>
    </source>
</reference>
<dbReference type="NCBIfam" id="TIGR00756">
    <property type="entry name" value="PPR"/>
    <property type="match status" value="3"/>
</dbReference>
<keyword evidence="4" id="KW-1185">Reference proteome</keyword>
<gene>
    <name evidence="3" type="ORF">VNO77_09138</name>
</gene>
<dbReference type="Pfam" id="PF01535">
    <property type="entry name" value="PPR"/>
    <property type="match status" value="4"/>
</dbReference>
<protein>
    <recommendedName>
        <fullName evidence="5">Pentatricopeptide repeat-containing protein</fullName>
    </recommendedName>
</protein>
<dbReference type="InterPro" id="IPR046960">
    <property type="entry name" value="PPR_At4g14850-like_plant"/>
</dbReference>
<dbReference type="Proteomes" id="UP001367508">
    <property type="component" value="Unassembled WGS sequence"/>
</dbReference>
<feature type="repeat" description="PPR" evidence="2">
    <location>
        <begin position="385"/>
        <end position="419"/>
    </location>
</feature>
<dbReference type="GO" id="GO:0003723">
    <property type="term" value="F:RNA binding"/>
    <property type="evidence" value="ECO:0007669"/>
    <property type="project" value="InterPro"/>
</dbReference>
<evidence type="ECO:0000256" key="1">
    <source>
        <dbReference type="ARBA" id="ARBA00022737"/>
    </source>
</evidence>
<dbReference type="AlphaFoldDB" id="A0AAN9QWV5"/>
<comment type="caution">
    <text evidence="3">The sequence shown here is derived from an EMBL/GenBank/DDBJ whole genome shotgun (WGS) entry which is preliminary data.</text>
</comment>
<dbReference type="InterPro" id="IPR002885">
    <property type="entry name" value="PPR_rpt"/>
</dbReference>